<dbReference type="Pfam" id="PF25387">
    <property type="entry name" value="ADGRF3_N"/>
    <property type="match status" value="1"/>
</dbReference>
<evidence type="ECO:0000256" key="7">
    <source>
        <dbReference type="ARBA" id="ARBA00023136"/>
    </source>
</evidence>
<feature type="transmembrane region" description="Helical" evidence="11">
    <location>
        <begin position="1069"/>
        <end position="1094"/>
    </location>
</feature>
<dbReference type="GO" id="GO:0042116">
    <property type="term" value="P:macrophage activation"/>
    <property type="evidence" value="ECO:0007669"/>
    <property type="project" value="Ensembl"/>
</dbReference>
<feature type="region of interest" description="Disordered" evidence="10">
    <location>
        <begin position="1346"/>
        <end position="1366"/>
    </location>
</feature>
<dbReference type="Gene3D" id="1.20.1070.10">
    <property type="entry name" value="Rhodopsin 7-helix transmembrane proteins"/>
    <property type="match status" value="1"/>
</dbReference>
<feature type="domain" description="G-protein coupled receptors family 2 profile 2" evidence="14">
    <location>
        <begin position="1032"/>
        <end position="1290"/>
    </location>
</feature>
<dbReference type="GeneID" id="100080991"/>
<dbReference type="PROSITE" id="PS00650">
    <property type="entry name" value="G_PROTEIN_RECEP_F2_2"/>
    <property type="match status" value="1"/>
</dbReference>
<dbReference type="InterPro" id="IPR036179">
    <property type="entry name" value="Ig-like_dom_sf"/>
</dbReference>
<dbReference type="InterPro" id="IPR000203">
    <property type="entry name" value="GPS"/>
</dbReference>
<dbReference type="Pfam" id="PF00002">
    <property type="entry name" value="7tm_2"/>
    <property type="match status" value="1"/>
</dbReference>
<dbReference type="GO" id="GO:0007166">
    <property type="term" value="P:cell surface receptor signaling pathway"/>
    <property type="evidence" value="ECO:0007669"/>
    <property type="project" value="InterPro"/>
</dbReference>
<dbReference type="InterPro" id="IPR008078">
    <property type="entry name" value="GPCR_2_Ig-hepta-like_rcpt"/>
</dbReference>
<feature type="transmembrane region" description="Helical" evidence="11">
    <location>
        <begin position="1239"/>
        <end position="1260"/>
    </location>
</feature>
<dbReference type="FunCoup" id="A0A6I8NSM4">
    <property type="interactions" value="60"/>
</dbReference>
<dbReference type="GO" id="GO:0031410">
    <property type="term" value="C:cytoplasmic vesicle"/>
    <property type="evidence" value="ECO:0000318"/>
    <property type="project" value="GO_Central"/>
</dbReference>
<dbReference type="RefSeq" id="XP_007665175.2">
    <property type="nucleotide sequence ID" value="XM_007666985.4"/>
</dbReference>
<evidence type="ECO:0000259" key="15">
    <source>
        <dbReference type="PROSITE" id="PS50835"/>
    </source>
</evidence>
<dbReference type="KEGG" id="oaa:100080991"/>
<evidence type="ECO:0000256" key="5">
    <source>
        <dbReference type="ARBA" id="ARBA00022729"/>
    </source>
</evidence>
<evidence type="ECO:0000256" key="1">
    <source>
        <dbReference type="ARBA" id="ARBA00004651"/>
    </source>
</evidence>
<dbReference type="GO" id="GO:0005886">
    <property type="term" value="C:plasma membrane"/>
    <property type="evidence" value="ECO:0007669"/>
    <property type="project" value="UniProtKB-SubCell"/>
</dbReference>
<sequence length="1366" mass="151280">MLGQLQMGKIPHHQPEEMKSLERTILFFLFLMVTKSSQTALNLNLKPIVHSLLPQEHGQAEETYWKEASRQKRDVASNTFTPGEYVIDVELSFENASFLEPVKEYLKNLGFPILGQTTGRATDILSIEVTTVCSTSGNESHCSCESGYGWPPETCRTNLACPGYHRAALGRACSCLTRPPPEAPSCQRVSLKDVILKMSIKLNLGFQEDLWNSSSALYRSYKTDLEGAFTKGYRYLPGFKSAIVTGFRPGSVVVVYEVQTTTPTPEQLKKANDHVSRIINATYRMEPLSFQTAVDNETEFSITPDIIFEGDTVTMVCETEVQSTNVTWHRLDRLYVGFQNDSKHSVFTYLSNQTSISVFTITNISLSDASEYICTLTYDIFEYESRRKINVTAMEIVESEDMEVMCDNNPVSLSCCCGSNFNLSRFVWKQNGNINIPGITSSGSGCSNYTIKANSSQCPRGSSGALGTYTCEFSTDHGARSSRNIAVTFSSVANLIITPGPISISEGQSFSIKCISDVNHYDMVFWNTSAGVKIDRKFYTTTRYHDRVESVLTVGTASMEWNGTYQCIFKYKSTQSVAANEVTVHPLPLKQDIMLDPLEAVVPCNSSHIFKCCLVEGGDYRVTFQIGSLSFPAVRAAKGFRECYVYNYFARITTECPITTQVSCTIINRVNASIQSAPMTLNLIPGETVSCQDPNIGAGGPGKVIQKMCSFSNSSSSLEVGGTITYKCEGKEWKVERNNCISAPINSLLFKAKSLLKSPEQEEKLPTFLQNLSHNTVSGQNEISSSPSNLAAVVNILDLVSTVPTQVNQNTMALFLSTVNVLISKPTLSTWKVLNQQQVNESSRLLDSVERFSRVLHSAGTTIPPIKHANVQLKGIVTSADQATDYKESFVFQDSDLWGDVFIKKQQIESLKPNSSVVTVAYSTLRSILPQDGWPVDLVNGLVMTTTVSQSVTKSFKISMKFKKNKPSWWVPQCVFWNFNLSNHTGGWEQSGCAVDHVDRDHVFCTCNHLTSFSILMSPESPDPSSLLKILLDVISYIGLGFSILSLAACLIIEALVWKSVTKNRTSYMRHICIVNIAASLLVADSWFIVAAAIHDQRCPLNETACVAATFFIHFFYLSVFFWMLTLGLMLFYRLVFILHDTSKSIQKVIAFSLGYGCPLVISAITVGITQPRDVYTRKNACWLNWDDTKALLAFVIPALIIVVINLTITMVVISKILRPSIGDKPTKQEKNSLFQISKSIGVLTPLLGLTWGFGLATVFEGSSPAFHIIFTLLNAFQGLFILLFGCLWDKKVQESLLNKFSLSRWSSQHTKSTSLGSSTPVFSMSSPISRRFNNLFGKTGTYNVSTPETTSSSVENSSSAYSLLN</sequence>
<evidence type="ECO:0000256" key="2">
    <source>
        <dbReference type="ARBA" id="ARBA00007343"/>
    </source>
</evidence>
<dbReference type="GO" id="GO:0008654">
    <property type="term" value="P:phospholipid biosynthetic process"/>
    <property type="evidence" value="ECO:0007669"/>
    <property type="project" value="Ensembl"/>
</dbReference>
<dbReference type="InterPro" id="IPR046338">
    <property type="entry name" value="GAIN_dom_sf"/>
</dbReference>
<dbReference type="GO" id="GO:0043129">
    <property type="term" value="P:surfactant homeostasis"/>
    <property type="evidence" value="ECO:0007669"/>
    <property type="project" value="Ensembl"/>
</dbReference>
<dbReference type="InParanoid" id="A0A6I8NSM4"/>
<feature type="transmembrane region" description="Helical" evidence="11">
    <location>
        <begin position="1149"/>
        <end position="1171"/>
    </location>
</feature>
<proteinExistence type="inferred from homology"/>
<keyword evidence="5" id="KW-0732">Signal</keyword>
<keyword evidence="7 11" id="KW-0472">Membrane</keyword>
<dbReference type="GeneTree" id="ENSGT00940000154603"/>
<feature type="transmembrane region" description="Helical" evidence="11">
    <location>
        <begin position="1191"/>
        <end position="1218"/>
    </location>
</feature>
<dbReference type="GO" id="GO:0004930">
    <property type="term" value="F:G protein-coupled receptor activity"/>
    <property type="evidence" value="ECO:0000318"/>
    <property type="project" value="GO_Central"/>
</dbReference>
<evidence type="ECO:0000259" key="13">
    <source>
        <dbReference type="PROSITE" id="PS50221"/>
    </source>
</evidence>
<dbReference type="SUPFAM" id="SSF48726">
    <property type="entry name" value="Immunoglobulin"/>
    <property type="match status" value="2"/>
</dbReference>
<dbReference type="GO" id="GO:0007189">
    <property type="term" value="P:adenylate cyclase-activating G protein-coupled receptor signaling pathway"/>
    <property type="evidence" value="ECO:0000318"/>
    <property type="project" value="GO_Central"/>
</dbReference>
<dbReference type="PANTHER" id="PTHR45813">
    <property type="entry name" value="IG-LIKE DOMAIN-CONTAINING PROTEIN"/>
    <property type="match status" value="1"/>
</dbReference>
<dbReference type="Pfam" id="PF01825">
    <property type="entry name" value="GPS"/>
    <property type="match status" value="1"/>
</dbReference>
<dbReference type="GO" id="GO:0006112">
    <property type="term" value="P:energy reserve metabolic process"/>
    <property type="evidence" value="ECO:0000318"/>
    <property type="project" value="GO_Central"/>
</dbReference>
<keyword evidence="3" id="KW-1003">Cell membrane</keyword>
<dbReference type="PROSITE" id="PS50835">
    <property type="entry name" value="IG_LIKE"/>
    <property type="match status" value="2"/>
</dbReference>
<dbReference type="GO" id="GO:0043031">
    <property type="term" value="P:negative regulation of macrophage activation"/>
    <property type="evidence" value="ECO:0007669"/>
    <property type="project" value="Ensembl"/>
</dbReference>
<keyword evidence="17" id="KW-1185">Reference proteome</keyword>
<dbReference type="Gene3D" id="2.60.220.50">
    <property type="match status" value="1"/>
</dbReference>
<evidence type="ECO:0000256" key="9">
    <source>
        <dbReference type="ARBA" id="ARBA00023180"/>
    </source>
</evidence>
<dbReference type="InterPro" id="IPR057244">
    <property type="entry name" value="GAIN_B"/>
</dbReference>
<dbReference type="InterPro" id="IPR003599">
    <property type="entry name" value="Ig_sub"/>
</dbReference>
<dbReference type="GO" id="GO:0061626">
    <property type="term" value="P:pharyngeal arch artery morphogenesis"/>
    <property type="evidence" value="ECO:0007669"/>
    <property type="project" value="Ensembl"/>
</dbReference>
<dbReference type="Gene3D" id="2.60.40.10">
    <property type="entry name" value="Immunoglobulins"/>
    <property type="match status" value="1"/>
</dbReference>
<evidence type="ECO:0000259" key="14">
    <source>
        <dbReference type="PROSITE" id="PS50261"/>
    </source>
</evidence>
<dbReference type="PROSITE" id="PS50261">
    <property type="entry name" value="G_PROTEIN_RECEP_F2_4"/>
    <property type="match status" value="1"/>
</dbReference>
<evidence type="ECO:0000256" key="4">
    <source>
        <dbReference type="ARBA" id="ARBA00022692"/>
    </source>
</evidence>
<name>A0A6I8NSM4_ORNAN</name>
<dbReference type="InterPro" id="IPR051587">
    <property type="entry name" value="Adhesion_GPCR"/>
</dbReference>
<protein>
    <submittedName>
        <fullName evidence="16">Adhesion G protein-coupled receptor F5</fullName>
    </submittedName>
</protein>
<dbReference type="InterPro" id="IPR057400">
    <property type="entry name" value="ADGRF3/5_N"/>
</dbReference>
<dbReference type="SUPFAM" id="SSF82671">
    <property type="entry name" value="SEA domain"/>
    <property type="match status" value="1"/>
</dbReference>
<accession>A0A6I8NSM4</accession>
<keyword evidence="4 11" id="KW-0812">Transmembrane</keyword>
<organism evidence="16 17">
    <name type="scientific">Ornithorhynchus anatinus</name>
    <name type="common">Duckbill platypus</name>
    <dbReference type="NCBI Taxonomy" id="9258"/>
    <lineage>
        <taxon>Eukaryota</taxon>
        <taxon>Metazoa</taxon>
        <taxon>Chordata</taxon>
        <taxon>Craniata</taxon>
        <taxon>Vertebrata</taxon>
        <taxon>Euteleostomi</taxon>
        <taxon>Mammalia</taxon>
        <taxon>Monotremata</taxon>
        <taxon>Ornithorhynchidae</taxon>
        <taxon>Ornithorhynchus</taxon>
    </lineage>
</organism>
<reference evidence="16" key="1">
    <citation type="submission" date="2025-08" db="UniProtKB">
        <authorList>
            <consortium name="Ensembl"/>
        </authorList>
    </citation>
    <scope>IDENTIFICATION</scope>
    <source>
        <strain evidence="16">Glennie</strain>
    </source>
</reference>
<dbReference type="Proteomes" id="UP000002279">
    <property type="component" value="Unplaced"/>
</dbReference>
<dbReference type="PRINTS" id="PR00249">
    <property type="entry name" value="GPCRSECRETIN"/>
</dbReference>
<comment type="similarity">
    <text evidence="2">Belongs to the G-protein coupled receptor 2 family. Adhesion G-protein coupled receptor (ADGR) subfamily.</text>
</comment>
<evidence type="ECO:0000256" key="3">
    <source>
        <dbReference type="ARBA" id="ARBA00022475"/>
    </source>
</evidence>
<feature type="transmembrane region" description="Helical" evidence="11">
    <location>
        <begin position="1266"/>
        <end position="1289"/>
    </location>
</feature>
<dbReference type="InterPro" id="IPR036364">
    <property type="entry name" value="SEA_dom_sf"/>
</dbReference>
<dbReference type="SMART" id="SM00409">
    <property type="entry name" value="IG"/>
    <property type="match status" value="2"/>
</dbReference>
<dbReference type="InterPro" id="IPR017981">
    <property type="entry name" value="GPCR_2-like_7TM"/>
</dbReference>
<dbReference type="OrthoDB" id="10040049at2759"/>
<evidence type="ECO:0000313" key="17">
    <source>
        <dbReference type="Proteomes" id="UP000002279"/>
    </source>
</evidence>
<feature type="domain" description="SEA" evidence="12">
    <location>
        <begin position="190"/>
        <end position="304"/>
    </location>
</feature>
<dbReference type="PROSITE" id="PS50024">
    <property type="entry name" value="SEA"/>
    <property type="match status" value="1"/>
</dbReference>
<feature type="transmembrane region" description="Helical" evidence="11">
    <location>
        <begin position="1114"/>
        <end position="1137"/>
    </location>
</feature>
<evidence type="ECO:0000313" key="16">
    <source>
        <dbReference type="Ensembl" id="ENSOANP00000044006.1"/>
    </source>
</evidence>
<dbReference type="InterPro" id="IPR000832">
    <property type="entry name" value="GPCR_2_secretin-like"/>
</dbReference>
<evidence type="ECO:0000256" key="8">
    <source>
        <dbReference type="ARBA" id="ARBA00023157"/>
    </source>
</evidence>
<dbReference type="Bgee" id="ENSOANG00000008276">
    <property type="expression patterns" value="Expressed in heart and 7 other cell types or tissues"/>
</dbReference>
<keyword evidence="8" id="KW-1015">Disulfide bond</keyword>
<dbReference type="Pfam" id="PF01390">
    <property type="entry name" value="SEA"/>
    <property type="match status" value="1"/>
</dbReference>
<dbReference type="SMART" id="SM00303">
    <property type="entry name" value="GPS"/>
    <property type="match status" value="1"/>
</dbReference>
<evidence type="ECO:0000256" key="6">
    <source>
        <dbReference type="ARBA" id="ARBA00022989"/>
    </source>
</evidence>
<dbReference type="PROSITE" id="PS50221">
    <property type="entry name" value="GAIN_B"/>
    <property type="match status" value="1"/>
</dbReference>
<dbReference type="InterPro" id="IPR017983">
    <property type="entry name" value="GPCR_2_secretin-like_CS"/>
</dbReference>
<gene>
    <name evidence="16" type="primary">ADGRF5</name>
</gene>
<dbReference type="GO" id="GO:0003094">
    <property type="term" value="P:glomerular filtration"/>
    <property type="evidence" value="ECO:0007669"/>
    <property type="project" value="Ensembl"/>
</dbReference>
<dbReference type="Pfam" id="PF13927">
    <property type="entry name" value="Ig_3"/>
    <property type="match status" value="1"/>
</dbReference>
<evidence type="ECO:0000256" key="11">
    <source>
        <dbReference type="SAM" id="Phobius"/>
    </source>
</evidence>
<feature type="domain" description="Ig-like" evidence="15">
    <location>
        <begin position="287"/>
        <end position="390"/>
    </location>
</feature>
<dbReference type="GO" id="GO:0071073">
    <property type="term" value="P:positive regulation of phospholipid biosynthetic process"/>
    <property type="evidence" value="ECO:0007669"/>
    <property type="project" value="Ensembl"/>
</dbReference>
<dbReference type="GO" id="GO:0045177">
    <property type="term" value="C:apical part of cell"/>
    <property type="evidence" value="ECO:0007669"/>
    <property type="project" value="Ensembl"/>
</dbReference>
<dbReference type="GO" id="GO:0019216">
    <property type="term" value="P:regulation of lipid metabolic process"/>
    <property type="evidence" value="ECO:0000318"/>
    <property type="project" value="GO_Central"/>
</dbReference>
<dbReference type="GO" id="GO:0009986">
    <property type="term" value="C:cell surface"/>
    <property type="evidence" value="ECO:0007669"/>
    <property type="project" value="Ensembl"/>
</dbReference>
<dbReference type="InterPro" id="IPR013783">
    <property type="entry name" value="Ig-like_fold"/>
</dbReference>
<dbReference type="PRINTS" id="PR01695">
    <property type="entry name" value="IGHEPTARCPTR"/>
</dbReference>
<reference evidence="16" key="2">
    <citation type="submission" date="2025-09" db="UniProtKB">
        <authorList>
            <consortium name="Ensembl"/>
        </authorList>
    </citation>
    <scope>IDENTIFICATION</scope>
    <source>
        <strain evidence="16">Glennie</strain>
    </source>
</reference>
<evidence type="ECO:0000256" key="10">
    <source>
        <dbReference type="SAM" id="MobiDB-lite"/>
    </source>
</evidence>
<dbReference type="GO" id="GO:0045444">
    <property type="term" value="P:fat cell differentiation"/>
    <property type="evidence" value="ECO:0000318"/>
    <property type="project" value="GO_Central"/>
</dbReference>
<dbReference type="CTD" id="221395"/>
<dbReference type="OMA" id="RIAYMRH"/>
<dbReference type="FunFam" id="1.20.1070.10:FF:000058">
    <property type="entry name" value="Adhesion G protein-coupled receptor F5"/>
    <property type="match status" value="1"/>
</dbReference>
<comment type="subcellular location">
    <subcellularLocation>
        <location evidence="1">Cell membrane</location>
        <topology evidence="1">Multi-pass membrane protein</topology>
    </subcellularLocation>
</comment>
<dbReference type="GO" id="GO:0048821">
    <property type="term" value="P:erythrocyte development"/>
    <property type="evidence" value="ECO:0007669"/>
    <property type="project" value="Ensembl"/>
</dbReference>
<feature type="transmembrane region" description="Helical" evidence="11">
    <location>
        <begin position="1034"/>
        <end position="1057"/>
    </location>
</feature>
<dbReference type="PANTHER" id="PTHR45813:SF4">
    <property type="entry name" value="ADHESION G PROTEIN-COUPLED RECEPTOR F5"/>
    <property type="match status" value="1"/>
</dbReference>
<feature type="compositionally biased region" description="Low complexity" evidence="10">
    <location>
        <begin position="1346"/>
        <end position="1360"/>
    </location>
</feature>
<keyword evidence="9" id="KW-0325">Glycoprotein</keyword>
<dbReference type="Ensembl" id="ENSOANT00000058023.1">
    <property type="protein sequence ID" value="ENSOANP00000044006.1"/>
    <property type="gene ID" value="ENSOANG00000008276.3"/>
</dbReference>
<dbReference type="InterPro" id="IPR000082">
    <property type="entry name" value="SEA_dom"/>
</dbReference>
<keyword evidence="6 11" id="KW-1133">Transmembrane helix</keyword>
<dbReference type="InterPro" id="IPR007110">
    <property type="entry name" value="Ig-like_dom"/>
</dbReference>
<feature type="domain" description="GAIN-B" evidence="13">
    <location>
        <begin position="861"/>
        <end position="1023"/>
    </location>
</feature>
<evidence type="ECO:0000259" key="12">
    <source>
        <dbReference type="PROSITE" id="PS50024"/>
    </source>
</evidence>
<feature type="domain" description="Ig-like" evidence="15">
    <location>
        <begin position="493"/>
        <end position="583"/>
    </location>
</feature>
<dbReference type="GO" id="GO:0042593">
    <property type="term" value="P:glucose homeostasis"/>
    <property type="evidence" value="ECO:0007669"/>
    <property type="project" value="Ensembl"/>
</dbReference>